<evidence type="ECO:0000313" key="2">
    <source>
        <dbReference type="EMBL" id="PCI78568.1"/>
    </source>
</evidence>
<name>A0A2A4X7G6_9GAMM</name>
<accession>A0A2A4X7G6</accession>
<evidence type="ECO:0000256" key="1">
    <source>
        <dbReference type="SAM" id="MobiDB-lite"/>
    </source>
</evidence>
<dbReference type="Proteomes" id="UP000218767">
    <property type="component" value="Unassembled WGS sequence"/>
</dbReference>
<dbReference type="EMBL" id="NVUL01000030">
    <property type="protein sequence ID" value="PCI78568.1"/>
    <property type="molecule type" value="Genomic_DNA"/>
</dbReference>
<evidence type="ECO:0008006" key="4">
    <source>
        <dbReference type="Google" id="ProtNLM"/>
    </source>
</evidence>
<reference evidence="3" key="1">
    <citation type="submission" date="2017-08" db="EMBL/GenBank/DDBJ databases">
        <title>A dynamic microbial community with high functional redundancy inhabits the cold, oxic subseafloor aquifer.</title>
        <authorList>
            <person name="Tully B.J."/>
            <person name="Wheat C.G."/>
            <person name="Glazer B.T."/>
            <person name="Huber J.A."/>
        </authorList>
    </citation>
    <scope>NUCLEOTIDE SEQUENCE [LARGE SCALE GENOMIC DNA]</scope>
</reference>
<evidence type="ECO:0000313" key="3">
    <source>
        <dbReference type="Proteomes" id="UP000218767"/>
    </source>
</evidence>
<protein>
    <recommendedName>
        <fullName evidence="4">Lipoprotein</fullName>
    </recommendedName>
</protein>
<feature type="compositionally biased region" description="Basic and acidic residues" evidence="1">
    <location>
        <begin position="71"/>
        <end position="103"/>
    </location>
</feature>
<dbReference type="PROSITE" id="PS51257">
    <property type="entry name" value="PROKAR_LIPOPROTEIN"/>
    <property type="match status" value="1"/>
</dbReference>
<dbReference type="AlphaFoldDB" id="A0A2A4X7G6"/>
<organism evidence="2 3">
    <name type="scientific">SAR86 cluster bacterium</name>
    <dbReference type="NCBI Taxonomy" id="2030880"/>
    <lineage>
        <taxon>Bacteria</taxon>
        <taxon>Pseudomonadati</taxon>
        <taxon>Pseudomonadota</taxon>
        <taxon>Gammaproteobacteria</taxon>
        <taxon>SAR86 cluster</taxon>
    </lineage>
</organism>
<sequence>MKYPKLIASLILALSLTGCIGSVIGVAVDTTTAVIKAPFQIAGAVVGVAADTTGTVIAAPFRMAHAAVGGGHHDDHDRRRGHDHSEHQNAHPGDAEGQHVDAH</sequence>
<comment type="caution">
    <text evidence="2">The sequence shown here is derived from an EMBL/GenBank/DDBJ whole genome shotgun (WGS) entry which is preliminary data.</text>
</comment>
<gene>
    <name evidence="2" type="ORF">COB20_06515</name>
</gene>
<proteinExistence type="predicted"/>
<feature type="region of interest" description="Disordered" evidence="1">
    <location>
        <begin position="67"/>
        <end position="103"/>
    </location>
</feature>